<reference evidence="3" key="1">
    <citation type="submission" date="2019-09" db="EMBL/GenBank/DDBJ databases">
        <authorList>
            <person name="Teo W.F.A."/>
            <person name="Duangmal K."/>
        </authorList>
    </citation>
    <scope>NUCLEOTIDE SEQUENCE [LARGE SCALE GENOMIC DNA]</scope>
    <source>
        <strain evidence="3">K81G1</strain>
    </source>
</reference>
<dbReference type="OrthoDB" id="3204284at2"/>
<gene>
    <name evidence="3" type="ORF">FPZ12_039000</name>
</gene>
<evidence type="ECO:0000259" key="2">
    <source>
        <dbReference type="Pfam" id="PF12706"/>
    </source>
</evidence>
<sequence length="259" mass="26761">MSDELRLTFVGGPTALLEIGGKRLLTDPTFSPAGAQDSGGGRTLTKTEGPALQAADLEPIDAVLLSHDQHADNLDAAGRELVGRILLTLTTVSGARRLGGTAQGLPPWAAISVGALEVISVPAQHGPPGCEGITGDVIGFVLRGKGLPSVYVSGDNASLDQVRAIARRVGQVDVAVLFAGAARTSLFDGAPLTLTSEAAVEASRILGAQHVIPVHTRGWEHFTEGPDAVRKAFANAGLGERLHVLEPGESITLRRGTAR</sequence>
<dbReference type="AlphaFoldDB" id="A0A5N0UQV3"/>
<dbReference type="Proteomes" id="UP000319769">
    <property type="component" value="Unassembled WGS sequence"/>
</dbReference>
<dbReference type="PANTHER" id="PTHR43546">
    <property type="entry name" value="UPF0173 METAL-DEPENDENT HYDROLASE MJ1163-RELATED"/>
    <property type="match status" value="1"/>
</dbReference>
<evidence type="ECO:0000313" key="4">
    <source>
        <dbReference type="Proteomes" id="UP000319769"/>
    </source>
</evidence>
<dbReference type="Pfam" id="PF12706">
    <property type="entry name" value="Lactamase_B_2"/>
    <property type="match status" value="1"/>
</dbReference>
<dbReference type="InterPro" id="IPR036866">
    <property type="entry name" value="RibonucZ/Hydroxyglut_hydro"/>
</dbReference>
<dbReference type="RefSeq" id="WP_144755632.1">
    <property type="nucleotide sequence ID" value="NZ_VMNW02000101.1"/>
</dbReference>
<proteinExistence type="predicted"/>
<keyword evidence="4" id="KW-1185">Reference proteome</keyword>
<dbReference type="GO" id="GO:0016787">
    <property type="term" value="F:hydrolase activity"/>
    <property type="evidence" value="ECO:0007669"/>
    <property type="project" value="UniProtKB-KW"/>
</dbReference>
<dbReference type="Gene3D" id="3.60.15.10">
    <property type="entry name" value="Ribonuclease Z/Hydroxyacylglutathione hydrolase-like"/>
    <property type="match status" value="1"/>
</dbReference>
<evidence type="ECO:0000313" key="3">
    <source>
        <dbReference type="EMBL" id="KAA9151429.1"/>
    </source>
</evidence>
<evidence type="ECO:0000256" key="1">
    <source>
        <dbReference type="ARBA" id="ARBA00022801"/>
    </source>
</evidence>
<accession>A0A5N0UQV3</accession>
<organism evidence="3 4">
    <name type="scientific">Amycolatopsis acidicola</name>
    <dbReference type="NCBI Taxonomy" id="2596893"/>
    <lineage>
        <taxon>Bacteria</taxon>
        <taxon>Bacillati</taxon>
        <taxon>Actinomycetota</taxon>
        <taxon>Actinomycetes</taxon>
        <taxon>Pseudonocardiales</taxon>
        <taxon>Pseudonocardiaceae</taxon>
        <taxon>Amycolatopsis</taxon>
    </lineage>
</organism>
<dbReference type="InterPro" id="IPR001279">
    <property type="entry name" value="Metallo-B-lactamas"/>
</dbReference>
<dbReference type="SUPFAM" id="SSF56281">
    <property type="entry name" value="Metallo-hydrolase/oxidoreductase"/>
    <property type="match status" value="1"/>
</dbReference>
<keyword evidence="1" id="KW-0378">Hydrolase</keyword>
<comment type="caution">
    <text evidence="3">The sequence shown here is derived from an EMBL/GenBank/DDBJ whole genome shotgun (WGS) entry which is preliminary data.</text>
</comment>
<feature type="domain" description="Metallo-beta-lactamase" evidence="2">
    <location>
        <begin position="23"/>
        <end position="215"/>
    </location>
</feature>
<protein>
    <submittedName>
        <fullName evidence="3">MBL fold metallo-hydrolase</fullName>
    </submittedName>
</protein>
<dbReference type="EMBL" id="VMNW02000101">
    <property type="protein sequence ID" value="KAA9151429.1"/>
    <property type="molecule type" value="Genomic_DNA"/>
</dbReference>
<dbReference type="InterPro" id="IPR050114">
    <property type="entry name" value="UPF0173_UPF0282_UlaG_hydrolase"/>
</dbReference>
<name>A0A5N0UQV3_9PSEU</name>
<dbReference type="PANTHER" id="PTHR43546:SF9">
    <property type="entry name" value="L-ASCORBATE-6-PHOSPHATE LACTONASE ULAG-RELATED"/>
    <property type="match status" value="1"/>
</dbReference>